<dbReference type="SMR" id="A2F5E8"/>
<dbReference type="Gene3D" id="2.60.120.260">
    <property type="entry name" value="Galactose-binding domain-like"/>
    <property type="match status" value="1"/>
</dbReference>
<evidence type="ECO:0000313" key="1">
    <source>
        <dbReference type="EMBL" id="EAX99861.1"/>
    </source>
</evidence>
<proteinExistence type="predicted"/>
<dbReference type="RefSeq" id="XP_001312791.1">
    <property type="nucleotide sequence ID" value="XM_001312790.1"/>
</dbReference>
<name>A2F5E8_TRIV3</name>
<keyword evidence="2" id="KW-1185">Reference proteome</keyword>
<reference evidence="1" key="2">
    <citation type="journal article" date="2007" name="Science">
        <title>Draft genome sequence of the sexually transmitted pathogen Trichomonas vaginalis.</title>
        <authorList>
            <person name="Carlton J.M."/>
            <person name="Hirt R.P."/>
            <person name="Silva J.C."/>
            <person name="Delcher A.L."/>
            <person name="Schatz M."/>
            <person name="Zhao Q."/>
            <person name="Wortman J.R."/>
            <person name="Bidwell S.L."/>
            <person name="Alsmark U.C.M."/>
            <person name="Besteiro S."/>
            <person name="Sicheritz-Ponten T."/>
            <person name="Noel C.J."/>
            <person name="Dacks J.B."/>
            <person name="Foster P.G."/>
            <person name="Simillion C."/>
            <person name="Van de Peer Y."/>
            <person name="Miranda-Saavedra D."/>
            <person name="Barton G.J."/>
            <person name="Westrop G.D."/>
            <person name="Mueller S."/>
            <person name="Dessi D."/>
            <person name="Fiori P.L."/>
            <person name="Ren Q."/>
            <person name="Paulsen I."/>
            <person name="Zhang H."/>
            <person name="Bastida-Corcuera F.D."/>
            <person name="Simoes-Barbosa A."/>
            <person name="Brown M.T."/>
            <person name="Hayes R.D."/>
            <person name="Mukherjee M."/>
            <person name="Okumura C.Y."/>
            <person name="Schneider R."/>
            <person name="Smith A.J."/>
            <person name="Vanacova S."/>
            <person name="Villalvazo M."/>
            <person name="Haas B.J."/>
            <person name="Pertea M."/>
            <person name="Feldblyum T.V."/>
            <person name="Utterback T.R."/>
            <person name="Shu C.L."/>
            <person name="Osoegawa K."/>
            <person name="de Jong P.J."/>
            <person name="Hrdy I."/>
            <person name="Horvathova L."/>
            <person name="Zubacova Z."/>
            <person name="Dolezal P."/>
            <person name="Malik S.B."/>
            <person name="Logsdon J.M. Jr."/>
            <person name="Henze K."/>
            <person name="Gupta A."/>
            <person name="Wang C.C."/>
            <person name="Dunne R.L."/>
            <person name="Upcroft J.A."/>
            <person name="Upcroft P."/>
            <person name="White O."/>
            <person name="Salzberg S.L."/>
            <person name="Tang P."/>
            <person name="Chiu C.-H."/>
            <person name="Lee Y.-S."/>
            <person name="Embley T.M."/>
            <person name="Coombs G.H."/>
            <person name="Mottram J.C."/>
            <person name="Tachezy J."/>
            <person name="Fraser-Liggett C.M."/>
            <person name="Johnson P.J."/>
        </authorList>
    </citation>
    <scope>NUCLEOTIDE SEQUENCE [LARGE SCALE GENOMIC DNA]</scope>
    <source>
        <strain evidence="1">G3</strain>
    </source>
</reference>
<evidence type="ECO:0008006" key="3">
    <source>
        <dbReference type="Google" id="ProtNLM"/>
    </source>
</evidence>
<sequence length="225" mass="26036">MNFFFIYFSGSSSSEVNGIFKKVFDDKIIEIDASGSSKQRINGTRQFTKPEYAIYPWNKEYDWCSNCGRTYEDHPWITFSLKNKKIKLTGYFVRAGCCYASSGLCCCEDPSYSYCVECCLYSWSLQISNDNKTWNEVHKMKDEEMRRCTERSYNLDRAYEAKYVRLIQNEACPGDPPCIALNKFDLFGDIISDSPDEENFVSYHDDDDDVSIIGHISKNGNVKFV</sequence>
<organism evidence="1 2">
    <name type="scientific">Trichomonas vaginalis (strain ATCC PRA-98 / G3)</name>
    <dbReference type="NCBI Taxonomy" id="412133"/>
    <lineage>
        <taxon>Eukaryota</taxon>
        <taxon>Metamonada</taxon>
        <taxon>Parabasalia</taxon>
        <taxon>Trichomonadida</taxon>
        <taxon>Trichomonadidae</taxon>
        <taxon>Trichomonas</taxon>
    </lineage>
</organism>
<accession>A2F5E8</accession>
<dbReference type="EMBL" id="DS113622">
    <property type="protein sequence ID" value="EAX99861.1"/>
    <property type="molecule type" value="Genomic_DNA"/>
</dbReference>
<dbReference type="KEGG" id="tva:4757681"/>
<dbReference type="Proteomes" id="UP000001542">
    <property type="component" value="Unassembled WGS sequence"/>
</dbReference>
<dbReference type="VEuPathDB" id="TrichDB:TVAG_424980"/>
<gene>
    <name evidence="1" type="ORF">TVAG_424980</name>
</gene>
<dbReference type="VEuPathDB" id="TrichDB:TVAGG3_0185540"/>
<dbReference type="SUPFAM" id="SSF49785">
    <property type="entry name" value="Galactose-binding domain-like"/>
    <property type="match status" value="1"/>
</dbReference>
<dbReference type="InParanoid" id="A2F5E8"/>
<evidence type="ECO:0000313" key="2">
    <source>
        <dbReference type="Proteomes" id="UP000001542"/>
    </source>
</evidence>
<dbReference type="AlphaFoldDB" id="A2F5E8"/>
<reference evidence="1" key="1">
    <citation type="submission" date="2006-10" db="EMBL/GenBank/DDBJ databases">
        <authorList>
            <person name="Amadeo P."/>
            <person name="Zhao Q."/>
            <person name="Wortman J."/>
            <person name="Fraser-Liggett C."/>
            <person name="Carlton J."/>
        </authorList>
    </citation>
    <scope>NUCLEOTIDE SEQUENCE</scope>
    <source>
        <strain evidence="1">G3</strain>
    </source>
</reference>
<dbReference type="InterPro" id="IPR008979">
    <property type="entry name" value="Galactose-bd-like_sf"/>
</dbReference>
<protein>
    <recommendedName>
        <fullName evidence="3">F5/8 type C domain containing protein</fullName>
    </recommendedName>
</protein>